<dbReference type="Proteomes" id="UP000002069">
    <property type="component" value="Chromosome"/>
</dbReference>
<evidence type="ECO:0000313" key="2">
    <source>
        <dbReference type="Proteomes" id="UP000002069"/>
    </source>
</evidence>
<reference evidence="1 2" key="1">
    <citation type="journal article" date="2010" name="J. Bacteriol.">
        <title>Complete Genome Sequence of Cronobacter turicensis LMG 23827, a foodborne pathogen causing deaths in neonates.</title>
        <authorList>
            <person name="Stephan R."/>
            <person name="Lehner A."/>
            <person name="Tischler P."/>
            <person name="Rattei T."/>
        </authorList>
    </citation>
    <scope>NUCLEOTIDE SEQUENCE [LARGE SCALE GENOMIC DNA]</scope>
    <source>
        <strain evidence="2">DSM 18703 / CCUG 55852 / LMG 23827 / z3032</strain>
    </source>
</reference>
<reference evidence="2" key="2">
    <citation type="journal article" date="2011" name="J. Bacteriol.">
        <title>Complete genome sequence of Cronobacter turicensis LMG 23827, a food-borne pathogen causing deaths in neonates.</title>
        <authorList>
            <person name="Stephan R."/>
            <person name="Lehner A."/>
            <person name="Tischler P."/>
            <person name="Rattei T."/>
        </authorList>
    </citation>
    <scope>NUCLEOTIDE SEQUENCE [LARGE SCALE GENOMIC DNA]</scope>
    <source>
        <strain evidence="2">DSM 18703 / CCUG 55852 / LMG 23827 / z3032</strain>
    </source>
</reference>
<accession>C9Y0F2</accession>
<dbReference type="AlphaFoldDB" id="C9Y0F2"/>
<sequence length="38" mass="4487">MCIIRILKSPSETALRLQQKFALKGKRKRWRLLKSNCA</sequence>
<evidence type="ECO:0000313" key="1">
    <source>
        <dbReference type="EMBL" id="CBA33707.1"/>
    </source>
</evidence>
<name>C9Y0F2_CROTZ</name>
<organism evidence="1 2">
    <name type="scientific">Cronobacter turicensis (strain DSM 18703 / CCUG 55852 / LMG 23827 / z3032)</name>
    <dbReference type="NCBI Taxonomy" id="693216"/>
    <lineage>
        <taxon>Bacteria</taxon>
        <taxon>Pseudomonadati</taxon>
        <taxon>Pseudomonadota</taxon>
        <taxon>Gammaproteobacteria</taxon>
        <taxon>Enterobacterales</taxon>
        <taxon>Enterobacteriaceae</taxon>
        <taxon>Cronobacter</taxon>
    </lineage>
</organism>
<dbReference type="EMBL" id="FN543093">
    <property type="protein sequence ID" value="CBA33707.1"/>
    <property type="molecule type" value="Genomic_DNA"/>
</dbReference>
<protein>
    <submittedName>
        <fullName evidence="1">Uncharacterized protein</fullName>
    </submittedName>
</protein>
<keyword evidence="2" id="KW-1185">Reference proteome</keyword>
<gene>
    <name evidence="1" type="ordered locus">Ctu_35460</name>
</gene>
<dbReference type="HOGENOM" id="CLU_3332992_0_0_6"/>
<proteinExistence type="predicted"/>
<dbReference type="KEGG" id="ctu:CTU_35460"/>